<proteinExistence type="predicted"/>
<organism evidence="1 2">
    <name type="scientific">Symbiodinium natans</name>
    <dbReference type="NCBI Taxonomy" id="878477"/>
    <lineage>
        <taxon>Eukaryota</taxon>
        <taxon>Sar</taxon>
        <taxon>Alveolata</taxon>
        <taxon>Dinophyceae</taxon>
        <taxon>Suessiales</taxon>
        <taxon>Symbiodiniaceae</taxon>
        <taxon>Symbiodinium</taxon>
    </lineage>
</organism>
<sequence>MGCDFEIFIQVFLRQRWRTCLHLQTKTRCGGGPLCKTMRNVAISLPDSGRLGAGEVIAQPTNCTQPESELCLQIQDLQEQLLNPDGACASKELEAIADEQAFLPEKLLHLRGGQMLTYHVAEKSALLYSPEEFQQFVEALRKYEAQLEEEFACNRMLYFRLLCGIPAICLMLGSACPVIEMGEPIWLDDGWSEQIMSEIKQTQDRRATQWSDLIQRIFRVRRLPTDVLNCIASLSLPVSPRVRVAMCDDEGQSEKIREGDFTEPELGCTMM</sequence>
<evidence type="ECO:0000313" key="1">
    <source>
        <dbReference type="EMBL" id="CAE7612193.1"/>
    </source>
</evidence>
<accession>A0A812V1K0</accession>
<gene>
    <name evidence="1" type="ORF">SNAT2548_LOCUS34807</name>
</gene>
<dbReference type="EMBL" id="CAJNDS010002830">
    <property type="protein sequence ID" value="CAE7612193.1"/>
    <property type="molecule type" value="Genomic_DNA"/>
</dbReference>
<name>A0A812V1K0_9DINO</name>
<dbReference type="Proteomes" id="UP000604046">
    <property type="component" value="Unassembled WGS sequence"/>
</dbReference>
<evidence type="ECO:0000313" key="2">
    <source>
        <dbReference type="Proteomes" id="UP000604046"/>
    </source>
</evidence>
<keyword evidence="2" id="KW-1185">Reference proteome</keyword>
<reference evidence="1" key="1">
    <citation type="submission" date="2021-02" db="EMBL/GenBank/DDBJ databases">
        <authorList>
            <person name="Dougan E. K."/>
            <person name="Rhodes N."/>
            <person name="Thang M."/>
            <person name="Chan C."/>
        </authorList>
    </citation>
    <scope>NUCLEOTIDE SEQUENCE</scope>
</reference>
<dbReference type="AlphaFoldDB" id="A0A812V1K0"/>
<protein>
    <submittedName>
        <fullName evidence="1">Uncharacterized protein</fullName>
    </submittedName>
</protein>
<comment type="caution">
    <text evidence="1">The sequence shown here is derived from an EMBL/GenBank/DDBJ whole genome shotgun (WGS) entry which is preliminary data.</text>
</comment>